<dbReference type="InterPro" id="IPR051829">
    <property type="entry name" value="Multiheme_Cytochr_ET"/>
</dbReference>
<name>A0A2H5YA66_9CHLR</name>
<dbReference type="PANTHER" id="PTHR35038:SF8">
    <property type="entry name" value="C-TYPE POLYHEME CYTOCHROME OMCC"/>
    <property type="match status" value="1"/>
</dbReference>
<sequence length="721" mass="79462">MRGTTWTTLKALLAAGSLLVGAGCAPRATPTPTATPVEATPVAVATPEVRVREVPFEQEWLSSAHADAKAEAFRHWDRESPPQIPVQCAKCHSAYGFLDFLGLDGSPAGVVDQPAAIGSVIDCVTCHNSATRGMDRVTMPSGVEIAGLGPEARCMQCHQGRASGQDVEKAIQEAGVEADQVSEKLSFINIHYYAAAAIKYGTVAKGGYQYAGRSYEARFDHVKGVSACVDCHDSHTLKVKVDLCSTCHKEVRTEEDLRRIRMEGSLVDYDGDGNIREGLADEIAGLQELLYQAIQAYAREVVRKPIVYDAHAYPYFFVDLNENGTADPDEVRPDNKYNAWTPRLLRAAYNYQVSQKDPGAFAHGGKYVIQLLYDSIEDLNQALATPIDLSRAHRDDAGHFAGASESFRHWDREGRVPPACSRCHTAEGLPLYLQDGVSISQAPSNGFLCSTCHDSLTEFTRYEVKQVTFPSGAVIDSGDPNTNLCMTCHQGRESKVSVDRLIGKQPPDQVSDKLRFLNVHYFAAGATRFGTQAKGAYEYDGKTYEGFFQHHSQFRGCTDCHDAHELEVHVEFCGKCHEGVRTRADLLNIRLPETPDYDGDGNTSEGLAGEIETMREALYKAIQAYARDRIGTPIAYHPHAYPYFFTDTNGNGVVDPEEANPQNSYKTWTPRLLRAAYNYQFATKDPGGYAHNGKYILQILYDSLEDLSRAVPISMKGMIRP</sequence>
<dbReference type="PANTHER" id="PTHR35038">
    <property type="entry name" value="DISSIMILATORY SULFITE REDUCTASE SIRA"/>
    <property type="match status" value="1"/>
</dbReference>
<protein>
    <submittedName>
        <fullName evidence="3">C-type polyheme cytochrome OmcC</fullName>
    </submittedName>
</protein>
<dbReference type="Proteomes" id="UP000236642">
    <property type="component" value="Unassembled WGS sequence"/>
</dbReference>
<evidence type="ECO:0000313" key="3">
    <source>
        <dbReference type="EMBL" id="GBD10258.1"/>
    </source>
</evidence>
<dbReference type="EMBL" id="BEHY01000138">
    <property type="protein sequence ID" value="GBD10258.1"/>
    <property type="molecule type" value="Genomic_DNA"/>
</dbReference>
<dbReference type="SUPFAM" id="SSF48695">
    <property type="entry name" value="Multiheme cytochromes"/>
    <property type="match status" value="2"/>
</dbReference>
<proteinExistence type="predicted"/>
<evidence type="ECO:0000313" key="4">
    <source>
        <dbReference type="Proteomes" id="UP000236642"/>
    </source>
</evidence>
<feature type="signal peptide" evidence="2">
    <location>
        <begin position="1"/>
        <end position="22"/>
    </location>
</feature>
<evidence type="ECO:0000256" key="1">
    <source>
        <dbReference type="ARBA" id="ARBA00022729"/>
    </source>
</evidence>
<dbReference type="PROSITE" id="PS51257">
    <property type="entry name" value="PROKAR_LIPOPROTEIN"/>
    <property type="match status" value="1"/>
</dbReference>
<accession>A0A2H5YA66</accession>
<dbReference type="InterPro" id="IPR036280">
    <property type="entry name" value="Multihaem_cyt_sf"/>
</dbReference>
<evidence type="ECO:0000256" key="2">
    <source>
        <dbReference type="SAM" id="SignalP"/>
    </source>
</evidence>
<feature type="chain" id="PRO_5014145454" evidence="2">
    <location>
        <begin position="23"/>
        <end position="721"/>
    </location>
</feature>
<reference evidence="4" key="1">
    <citation type="submission" date="2017-09" db="EMBL/GenBank/DDBJ databases">
        <title>Metaegenomics of thermophilic ammonia-oxidizing enrichment culture.</title>
        <authorList>
            <person name="Kato S."/>
            <person name="Suzuki K."/>
        </authorList>
    </citation>
    <scope>NUCLEOTIDE SEQUENCE [LARGE SCALE GENOMIC DNA]</scope>
</reference>
<organism evidence="3 4">
    <name type="scientific">Candidatus Thermoflexus japonica</name>
    <dbReference type="NCBI Taxonomy" id="2035417"/>
    <lineage>
        <taxon>Bacteria</taxon>
        <taxon>Bacillati</taxon>
        <taxon>Chloroflexota</taxon>
        <taxon>Thermoflexia</taxon>
        <taxon>Thermoflexales</taxon>
        <taxon>Thermoflexaceae</taxon>
        <taxon>Thermoflexus</taxon>
    </lineage>
</organism>
<gene>
    <name evidence="3" type="primary">omcC</name>
    <name evidence="3" type="ORF">HRbin22_02525</name>
</gene>
<comment type="caution">
    <text evidence="3">The sequence shown here is derived from an EMBL/GenBank/DDBJ whole genome shotgun (WGS) entry which is preliminary data.</text>
</comment>
<dbReference type="AlphaFoldDB" id="A0A2H5YA66"/>
<dbReference type="Gene3D" id="1.10.1130.10">
    <property type="entry name" value="Flavocytochrome C3, Chain A"/>
    <property type="match status" value="1"/>
</dbReference>
<keyword evidence="1 2" id="KW-0732">Signal</keyword>